<feature type="region of interest" description="Disordered" evidence="1">
    <location>
        <begin position="1"/>
        <end position="36"/>
    </location>
</feature>
<evidence type="ECO:0000256" key="1">
    <source>
        <dbReference type="SAM" id="MobiDB-lite"/>
    </source>
</evidence>
<evidence type="ECO:0000313" key="4">
    <source>
        <dbReference type="Proteomes" id="UP000034182"/>
    </source>
</evidence>
<keyword evidence="2" id="KW-0812">Transmembrane</keyword>
<accession>A0A0G2HHY9</accession>
<feature type="transmembrane region" description="Helical" evidence="2">
    <location>
        <begin position="114"/>
        <end position="136"/>
    </location>
</feature>
<reference evidence="3 4" key="2">
    <citation type="submission" date="2015-05" db="EMBL/GenBank/DDBJ databases">
        <title>Distinctive expansion of gene families associated with plant cell wall degradation and secondary metabolism in the genomes of grapevine trunk pathogens.</title>
        <authorList>
            <person name="Lawrence D.P."/>
            <person name="Travadon R."/>
            <person name="Rolshausen P.E."/>
            <person name="Baumgartner K."/>
        </authorList>
    </citation>
    <scope>NUCLEOTIDE SEQUENCE [LARGE SCALE GENOMIC DNA]</scope>
    <source>
        <strain evidence="3">DS831</strain>
    </source>
</reference>
<comment type="caution">
    <text evidence="3">The sequence shown here is derived from an EMBL/GenBank/DDBJ whole genome shotgun (WGS) entry which is preliminary data.</text>
</comment>
<feature type="region of interest" description="Disordered" evidence="1">
    <location>
        <begin position="52"/>
        <end position="95"/>
    </location>
</feature>
<dbReference type="Pfam" id="PF11374">
    <property type="entry name" value="DUF3176"/>
    <property type="match status" value="1"/>
</dbReference>
<name>A0A0G2HHY9_9PEZI</name>
<gene>
    <name evidence="3" type="ORF">UCDDS831_g00543</name>
</gene>
<dbReference type="PANTHER" id="PTHR35394:SF5">
    <property type="entry name" value="DUF3176 DOMAIN-CONTAINING PROTEIN"/>
    <property type="match status" value="1"/>
</dbReference>
<sequence>MDNRDGYGPVNVDDGATLQGEPRRSSMATERDGMFDTPALKEASASVMNAMAAPSGRTSMSTTRTSRAVEHFDGNPNIPPYESIAEDPEYNRGPSSQRLPPAGWIDFMDRWHEWWVGEIVAALISLACFAVAVWLLADMDGTRLADWGPSISPNALVATLVVVARFLMLFVVAECIGQLRWLYFQPRDHTPRPLADLDLFDGAARGPVGCAKLLVRAKADAWVATWAALVVVVALAMDPFAQQMISFPSRIAPLDAAAAVNGTWMPAAQALEADSDVLSAANLRKTIFAALVGVEDQIDFGCPTGNCTWDAFSSLGLCSACEEDVSSSVTPTCSNSSTEYSSELSADAIANATCPQLTYTLAGYHNLSLVLQNGSLVERPHSGASAGNALHGQDPLGSLYSLVRSVASEAYPAGVRDPRLFEFAVARLRVAEEASGGAWDASALASPKWDVTACAVSWCAKVYEGVEVRNGKLLNAEPRDVELTASPSSDCWTSSSPPTCQEFQPTNSSALPSSNSSNTTTTFNLALLTNTTTTTLFSPALLSTDHNITLAHNRTDPAATAEAAQIATARAATSLATLLWQSTSFPSFPSSLATSLTTSLRSSSTTPASGTPLAPQSFIHTHWPWLALPAFVVGSGAGGKGRVEGE</sequence>
<feature type="transmembrane region" description="Helical" evidence="2">
    <location>
        <begin position="221"/>
        <end position="241"/>
    </location>
</feature>
<feature type="region of interest" description="Disordered" evidence="1">
    <location>
        <begin position="485"/>
        <end position="516"/>
    </location>
</feature>
<dbReference type="Proteomes" id="UP000034182">
    <property type="component" value="Unassembled WGS sequence"/>
</dbReference>
<keyword evidence="2" id="KW-1133">Transmembrane helix</keyword>
<dbReference type="EMBL" id="LAQI01000014">
    <property type="protein sequence ID" value="KKY28020.1"/>
    <property type="molecule type" value="Genomic_DNA"/>
</dbReference>
<feature type="compositionally biased region" description="Basic and acidic residues" evidence="1">
    <location>
        <begin position="21"/>
        <end position="34"/>
    </location>
</feature>
<dbReference type="PANTHER" id="PTHR35394">
    <property type="entry name" value="DUF3176 DOMAIN-CONTAINING PROTEIN"/>
    <property type="match status" value="1"/>
</dbReference>
<organism evidence="3 4">
    <name type="scientific">Diplodia seriata</name>
    <dbReference type="NCBI Taxonomy" id="420778"/>
    <lineage>
        <taxon>Eukaryota</taxon>
        <taxon>Fungi</taxon>
        <taxon>Dikarya</taxon>
        <taxon>Ascomycota</taxon>
        <taxon>Pezizomycotina</taxon>
        <taxon>Dothideomycetes</taxon>
        <taxon>Dothideomycetes incertae sedis</taxon>
        <taxon>Botryosphaeriales</taxon>
        <taxon>Botryosphaeriaceae</taxon>
        <taxon>Diplodia</taxon>
    </lineage>
</organism>
<keyword evidence="2" id="KW-0472">Membrane</keyword>
<evidence type="ECO:0000256" key="2">
    <source>
        <dbReference type="SAM" id="Phobius"/>
    </source>
</evidence>
<reference evidence="3 4" key="1">
    <citation type="submission" date="2015-03" db="EMBL/GenBank/DDBJ databases">
        <authorList>
            <person name="Morales-Cruz A."/>
            <person name="Amrine K.C."/>
            <person name="Cantu D."/>
        </authorList>
    </citation>
    <scope>NUCLEOTIDE SEQUENCE [LARGE SCALE GENOMIC DNA]</scope>
    <source>
        <strain evidence="3">DS831</strain>
    </source>
</reference>
<feature type="transmembrane region" description="Helical" evidence="2">
    <location>
        <begin position="156"/>
        <end position="177"/>
    </location>
</feature>
<evidence type="ECO:0000313" key="3">
    <source>
        <dbReference type="EMBL" id="KKY28020.1"/>
    </source>
</evidence>
<dbReference type="InterPro" id="IPR021514">
    <property type="entry name" value="DUF3176"/>
</dbReference>
<proteinExistence type="predicted"/>
<dbReference type="AlphaFoldDB" id="A0A0G2HHY9"/>
<feature type="compositionally biased region" description="Low complexity" evidence="1">
    <location>
        <begin position="55"/>
        <end position="66"/>
    </location>
</feature>
<protein>
    <submittedName>
        <fullName evidence="3">Uncharacterized protein</fullName>
    </submittedName>
</protein>